<dbReference type="CDD" id="cd02803">
    <property type="entry name" value="OYE_like_FMN_family"/>
    <property type="match status" value="1"/>
</dbReference>
<dbReference type="RefSeq" id="WP_370596165.1">
    <property type="nucleotide sequence ID" value="NZ_JALBUR010000016.1"/>
</dbReference>
<dbReference type="PANTHER" id="PTHR43656:SF2">
    <property type="entry name" value="BINDING OXIDOREDUCTASE, PUTATIVE (AFU_ORTHOLOGUE AFUA_2G08260)-RELATED"/>
    <property type="match status" value="1"/>
</dbReference>
<gene>
    <name evidence="4" type="ORF">MOZ60_07350</name>
</gene>
<protein>
    <submittedName>
        <fullName evidence="4">NADH:flavin oxidoreductase</fullName>
    </submittedName>
</protein>
<name>A0AB35U8U9_9FIRM</name>
<evidence type="ECO:0000313" key="4">
    <source>
        <dbReference type="EMBL" id="MDX8419909.1"/>
    </source>
</evidence>
<evidence type="ECO:0000256" key="1">
    <source>
        <dbReference type="ARBA" id="ARBA00022630"/>
    </source>
</evidence>
<keyword evidence="2" id="KW-0560">Oxidoreductase</keyword>
<dbReference type="AlphaFoldDB" id="A0AB35U8U9"/>
<dbReference type="GO" id="GO:0010181">
    <property type="term" value="F:FMN binding"/>
    <property type="evidence" value="ECO:0007669"/>
    <property type="project" value="InterPro"/>
</dbReference>
<dbReference type="EMBL" id="JALBUR010000016">
    <property type="protein sequence ID" value="MDX8419909.1"/>
    <property type="molecule type" value="Genomic_DNA"/>
</dbReference>
<dbReference type="GO" id="GO:0016491">
    <property type="term" value="F:oxidoreductase activity"/>
    <property type="evidence" value="ECO:0007669"/>
    <property type="project" value="UniProtKB-KW"/>
</dbReference>
<comment type="caution">
    <text evidence="4">The sequence shown here is derived from an EMBL/GenBank/DDBJ whole genome shotgun (WGS) entry which is preliminary data.</text>
</comment>
<feature type="domain" description="NADH:flavin oxidoreductase/NADH oxidase N-terminal" evidence="3">
    <location>
        <begin position="3"/>
        <end position="319"/>
    </location>
</feature>
<keyword evidence="1" id="KW-0285">Flavoprotein</keyword>
<dbReference type="InterPro" id="IPR051799">
    <property type="entry name" value="NADH_flavin_oxidoreductase"/>
</dbReference>
<accession>A0AB35U8U9</accession>
<evidence type="ECO:0000256" key="2">
    <source>
        <dbReference type="ARBA" id="ARBA00023002"/>
    </source>
</evidence>
<dbReference type="Proteomes" id="UP001286174">
    <property type="component" value="Unassembled WGS sequence"/>
</dbReference>
<proteinExistence type="predicted"/>
<dbReference type="SUPFAM" id="SSF51395">
    <property type="entry name" value="FMN-linked oxidoreductases"/>
    <property type="match status" value="1"/>
</dbReference>
<dbReference type="InterPro" id="IPR013785">
    <property type="entry name" value="Aldolase_TIM"/>
</dbReference>
<dbReference type="Pfam" id="PF00724">
    <property type="entry name" value="Oxidored_FMN"/>
    <property type="match status" value="1"/>
</dbReference>
<evidence type="ECO:0000259" key="3">
    <source>
        <dbReference type="Pfam" id="PF00724"/>
    </source>
</evidence>
<keyword evidence="5" id="KW-1185">Reference proteome</keyword>
<organism evidence="4 5">
    <name type="scientific">Grylomicrobium aquisgranensis</name>
    <dbReference type="NCBI Taxonomy" id="2926318"/>
    <lineage>
        <taxon>Bacteria</taxon>
        <taxon>Bacillati</taxon>
        <taxon>Bacillota</taxon>
        <taxon>Erysipelotrichia</taxon>
        <taxon>Erysipelotrichales</taxon>
        <taxon>Erysipelotrichaceae</taxon>
        <taxon>Grylomicrobium</taxon>
    </lineage>
</organism>
<reference evidence="4 5" key="1">
    <citation type="submission" date="2022-03" db="EMBL/GenBank/DDBJ databases">
        <title>Novel taxa within the pig intestine.</title>
        <authorList>
            <person name="Wylensek D."/>
            <person name="Bishof K."/>
            <person name="Afrizal A."/>
            <person name="Clavel T."/>
        </authorList>
    </citation>
    <scope>NUCLEOTIDE SEQUENCE [LARGE SCALE GENOMIC DNA]</scope>
    <source>
        <strain evidence="4 5">CLA-KB-P133</strain>
    </source>
</reference>
<dbReference type="PANTHER" id="PTHR43656">
    <property type="entry name" value="BINDING OXIDOREDUCTASE, PUTATIVE (AFU_ORTHOLOGUE AFUA_2G08260)-RELATED"/>
    <property type="match status" value="1"/>
</dbReference>
<evidence type="ECO:0000313" key="5">
    <source>
        <dbReference type="Proteomes" id="UP001286174"/>
    </source>
</evidence>
<dbReference type="Gene3D" id="3.20.20.70">
    <property type="entry name" value="Aldolase class I"/>
    <property type="match status" value="1"/>
</dbReference>
<dbReference type="InterPro" id="IPR001155">
    <property type="entry name" value="OxRdtase_FMN_N"/>
</dbReference>
<sequence length="322" mass="34646">MKLDEPLHTLKLQLKSRLVYPPMATGSSSNGCPSQRTLEHYLQVAANPHVGLLITEHSYIDPQGKAGQNQMSFASDDVIPYQKALSQQVHEASKGLVLFAQISHAGANTSSQITGQQLVSASALNKGLDVSRPLTIKEIQALEDEFAAAAVRVKEAGYDGVEIHSAHNYLLNQFYSPLTNSRTDAYGGPFENRLRFLLETIQKVRAAVGDSYPIAVRLGGCDYEAGGSTIEDAVQAARLLEKAGIDLLDLSGGIHIYQRPGHTEPGWFSDMSEAVNANITIPVILTGGIKTVSQAETLLTENKADLVGVGRAMLANPLWGNN</sequence>